<name>I7LIM3_9CLOT</name>
<dbReference type="SUPFAM" id="SSF160544">
    <property type="entry name" value="EscU C-terminal domain-like"/>
    <property type="match status" value="1"/>
</dbReference>
<dbReference type="GO" id="GO:0005886">
    <property type="term" value="C:plasma membrane"/>
    <property type="evidence" value="ECO:0007669"/>
    <property type="project" value="TreeGrafter"/>
</dbReference>
<evidence type="ECO:0000313" key="2">
    <source>
        <dbReference type="Proteomes" id="UP000007652"/>
    </source>
</evidence>
<dbReference type="GO" id="GO:0009306">
    <property type="term" value="P:protein secretion"/>
    <property type="evidence" value="ECO:0007669"/>
    <property type="project" value="InterPro"/>
</dbReference>
<proteinExistence type="predicted"/>
<dbReference type="AlphaFoldDB" id="I7LIM3"/>
<sequence>MKKKAIALKYEKTYKAPEIVAQGSGFIAEKILELAKKSNVPVVEDENLADELSKLPLNKPIPVELYEAVAEIIAFVYNLEKKHTKG</sequence>
<gene>
    <name evidence="1" type="ORF">CAAU_0993</name>
</gene>
<dbReference type="Gene3D" id="3.40.1690.10">
    <property type="entry name" value="secretion proteins EscU"/>
    <property type="match status" value="1"/>
</dbReference>
<protein>
    <recommendedName>
        <fullName evidence="3">Flagellar biosynthesis protein FlhB</fullName>
    </recommendedName>
</protein>
<keyword evidence="2" id="KW-1185">Reference proteome</keyword>
<organism evidence="1 2">
    <name type="scientific">Caloramator australicus RC3</name>
    <dbReference type="NCBI Taxonomy" id="857293"/>
    <lineage>
        <taxon>Bacteria</taxon>
        <taxon>Bacillati</taxon>
        <taxon>Bacillota</taxon>
        <taxon>Clostridia</taxon>
        <taxon>Eubacteriales</taxon>
        <taxon>Clostridiaceae</taxon>
        <taxon>Caloramator</taxon>
    </lineage>
</organism>
<accession>I7LIM3</accession>
<dbReference type="STRING" id="857293.CAAU_0993"/>
<dbReference type="InterPro" id="IPR006135">
    <property type="entry name" value="T3SS_substrate_exporter"/>
</dbReference>
<comment type="caution">
    <text evidence="1">The sequence shown here is derived from an EMBL/GenBank/DDBJ whole genome shotgun (WGS) entry which is preliminary data.</text>
</comment>
<dbReference type="PANTHER" id="PTHR30531:SF12">
    <property type="entry name" value="FLAGELLAR BIOSYNTHETIC PROTEIN FLHB"/>
    <property type="match status" value="1"/>
</dbReference>
<dbReference type="Pfam" id="PF01312">
    <property type="entry name" value="Bac_export_2"/>
    <property type="match status" value="1"/>
</dbReference>
<evidence type="ECO:0008006" key="3">
    <source>
        <dbReference type="Google" id="ProtNLM"/>
    </source>
</evidence>
<dbReference type="OrthoDB" id="9810419at2"/>
<evidence type="ECO:0000313" key="1">
    <source>
        <dbReference type="EMBL" id="CCJ33077.1"/>
    </source>
</evidence>
<dbReference type="Proteomes" id="UP000007652">
    <property type="component" value="Unassembled WGS sequence"/>
</dbReference>
<reference evidence="1 2" key="1">
    <citation type="journal article" date="2011" name="J. Bacteriol.">
        <title>Draft genome sequence of Caloramator australicus strain RC3T, a thermoanaerobe from the Great Artesian Basin of Australia.</title>
        <authorList>
            <person name="Ogg C.D."/>
            <person name="Patel B.K.C."/>
        </authorList>
    </citation>
    <scope>NUCLEOTIDE SEQUENCE [LARGE SCALE GENOMIC DNA]</scope>
    <source>
        <strain evidence="1 2">RC3</strain>
    </source>
</reference>
<dbReference type="EMBL" id="CAKP01000051">
    <property type="protein sequence ID" value="CCJ33077.1"/>
    <property type="molecule type" value="Genomic_DNA"/>
</dbReference>
<dbReference type="eggNOG" id="COG2257">
    <property type="taxonomic scope" value="Bacteria"/>
</dbReference>
<dbReference type="InterPro" id="IPR029025">
    <property type="entry name" value="T3SS_substrate_exporter_C"/>
</dbReference>
<dbReference type="PANTHER" id="PTHR30531">
    <property type="entry name" value="FLAGELLAR BIOSYNTHETIC PROTEIN FLHB"/>
    <property type="match status" value="1"/>
</dbReference>
<dbReference type="RefSeq" id="WP_008908351.1">
    <property type="nucleotide sequence ID" value="NZ_CAKP01000051.1"/>
</dbReference>